<feature type="binding site" evidence="7">
    <location>
        <position position="89"/>
    </location>
    <ligand>
        <name>Zn(2+)</name>
        <dbReference type="ChEBI" id="CHEBI:29105"/>
        <label>1</label>
    </ligand>
</feature>
<comment type="subunit">
    <text evidence="3">Homodimer.</text>
</comment>
<dbReference type="InterPro" id="IPR011650">
    <property type="entry name" value="Peptidase_M20_dimer"/>
</dbReference>
<dbReference type="PANTHER" id="PTHR32494">
    <property type="entry name" value="ALLANTOATE DEIMINASE-RELATED"/>
    <property type="match status" value="1"/>
</dbReference>
<name>A0A269Y0E9_9PROT</name>
<proteinExistence type="inferred from homology"/>
<keyword evidence="5 10" id="KW-0378">Hydrolase</keyword>
<evidence type="ECO:0000256" key="7">
    <source>
        <dbReference type="PIRSR" id="PIRSR001235-1"/>
    </source>
</evidence>
<dbReference type="Pfam" id="PF07687">
    <property type="entry name" value="M20_dimer"/>
    <property type="match status" value="1"/>
</dbReference>
<gene>
    <name evidence="10" type="ORF">B8X00_07785</name>
</gene>
<accession>A0A269Y0E9</accession>
<dbReference type="SUPFAM" id="SSF53187">
    <property type="entry name" value="Zn-dependent exopeptidases"/>
    <property type="match status" value="1"/>
</dbReference>
<dbReference type="CDD" id="cd03884">
    <property type="entry name" value="M20_bAS"/>
    <property type="match status" value="1"/>
</dbReference>
<dbReference type="InterPro" id="IPR002933">
    <property type="entry name" value="Peptidase_M20"/>
</dbReference>
<dbReference type="Pfam" id="PF01546">
    <property type="entry name" value="Peptidase_M20"/>
    <property type="match status" value="1"/>
</dbReference>
<feature type="binding site" evidence="7">
    <location>
        <position position="199"/>
    </location>
    <ligand>
        <name>Zn(2+)</name>
        <dbReference type="ChEBI" id="CHEBI:29105"/>
        <label>1</label>
    </ligand>
</feature>
<feature type="binding site" evidence="7">
    <location>
        <position position="391"/>
    </location>
    <ligand>
        <name>Zn(2+)</name>
        <dbReference type="ChEBI" id="CHEBI:29105"/>
        <label>2</label>
    </ligand>
</feature>
<reference evidence="10 11" key="1">
    <citation type="submission" date="2017-04" db="EMBL/GenBank/DDBJ databases">
        <title>Kefir bacterial isolates.</title>
        <authorList>
            <person name="Kim Y."/>
            <person name="Blasche S."/>
            <person name="Patil K.R."/>
        </authorList>
    </citation>
    <scope>NUCLEOTIDE SEQUENCE [LARGE SCALE GENOMIC DNA]</scope>
    <source>
        <strain evidence="10 11">KR</strain>
    </source>
</reference>
<feature type="binding site" evidence="7">
    <location>
        <position position="100"/>
    </location>
    <ligand>
        <name>Zn(2+)</name>
        <dbReference type="ChEBI" id="CHEBI:29105"/>
        <label>1</label>
    </ligand>
</feature>
<dbReference type="SUPFAM" id="SSF55031">
    <property type="entry name" value="Bacterial exopeptidase dimerisation domain"/>
    <property type="match status" value="1"/>
</dbReference>
<comment type="cofactor">
    <cofactor evidence="7">
        <name>Zn(2+)</name>
        <dbReference type="ChEBI" id="CHEBI:29105"/>
    </cofactor>
    <text evidence="7">Binds 2 Zn(2+) ions per subunit.</text>
</comment>
<dbReference type="NCBIfam" id="TIGR01879">
    <property type="entry name" value="hydantase"/>
    <property type="match status" value="1"/>
</dbReference>
<evidence type="ECO:0000256" key="5">
    <source>
        <dbReference type="ARBA" id="ARBA00022801"/>
    </source>
</evidence>
<sequence>MNKLERIVEHDAGARAVRRCEELGCEPYSDMRGGLFRPYLGAAHKAAMATLRGWMHDAGMSVRTDPAGTVIGRYEGAEANAPALLIGSHIDSVWNGGFYDGALGVMLGVECVAAFASRGIRLPFALEVVAFGDEEGSRFPLSMLGSRAMAGKAVGDVSQMRDRTGATLHEAMRGAGLDVGRMGEARRNRQDILAYLEAHIEQGPVLEHADAPLAAVSAIAGIQRFYVRVQGQAGHAGTVPLSMRRDALAAACEMVLGIEALARAHVDDFVATVGKIEAHPGAVNVIPGSASLSVEIRSADAQCLERAFLQVKDLVGGIAGRRHVGWEVQDHQTFAPAPCDGRLVDLLRSGIRAEGMPEHVLVSGAGHDAMMMTDWVPTAMLFLRSPGGISHHPDESVIVADVQAAFAVMVNFITRLPEVLDISARQGTVV</sequence>
<dbReference type="Gene3D" id="3.30.70.360">
    <property type="match status" value="1"/>
</dbReference>
<dbReference type="PANTHER" id="PTHR32494:SF19">
    <property type="entry name" value="ALLANTOATE DEIMINASE-RELATED"/>
    <property type="match status" value="1"/>
</dbReference>
<feature type="binding site" evidence="8">
    <location>
        <position position="297"/>
    </location>
    <ligand>
        <name>allantoate</name>
        <dbReference type="ChEBI" id="CHEBI:17536"/>
    </ligand>
</feature>
<organism evidence="10 11">
    <name type="scientific">Acetobacter fabarum</name>
    <dbReference type="NCBI Taxonomy" id="483199"/>
    <lineage>
        <taxon>Bacteria</taxon>
        <taxon>Pseudomonadati</taxon>
        <taxon>Pseudomonadota</taxon>
        <taxon>Alphaproteobacteria</taxon>
        <taxon>Acetobacterales</taxon>
        <taxon>Acetobacteraceae</taxon>
        <taxon>Acetobacter</taxon>
    </lineage>
</organism>
<dbReference type="PIRSF" id="PIRSF001235">
    <property type="entry name" value="Amidase_carbamoylase"/>
    <property type="match status" value="1"/>
</dbReference>
<dbReference type="InterPro" id="IPR010158">
    <property type="entry name" value="Amidase_Cbmase"/>
</dbReference>
<keyword evidence="4 7" id="KW-0479">Metal-binding</keyword>
<keyword evidence="11" id="KW-1185">Reference proteome</keyword>
<evidence type="ECO:0000313" key="11">
    <source>
        <dbReference type="Proteomes" id="UP000216151"/>
    </source>
</evidence>
<evidence type="ECO:0000256" key="2">
    <source>
        <dbReference type="ARBA" id="ARBA00006153"/>
    </source>
</evidence>
<dbReference type="GO" id="GO:0046872">
    <property type="term" value="F:metal ion binding"/>
    <property type="evidence" value="ECO:0007669"/>
    <property type="project" value="UniProtKB-KW"/>
</dbReference>
<comment type="similarity">
    <text evidence="2">Belongs to the peptidase M20 family.</text>
</comment>
<dbReference type="GO" id="GO:0016813">
    <property type="term" value="F:hydrolase activity, acting on carbon-nitrogen (but not peptide) bonds, in linear amidines"/>
    <property type="evidence" value="ECO:0007669"/>
    <property type="project" value="InterPro"/>
</dbReference>
<feature type="domain" description="Peptidase M20 dimerisation" evidence="9">
    <location>
        <begin position="220"/>
        <end position="315"/>
    </location>
</feature>
<feature type="binding site" evidence="8">
    <location>
        <position position="224"/>
    </location>
    <ligand>
        <name>allantoate</name>
        <dbReference type="ChEBI" id="CHEBI:17536"/>
    </ligand>
</feature>
<evidence type="ECO:0000256" key="6">
    <source>
        <dbReference type="ARBA" id="ARBA00023211"/>
    </source>
</evidence>
<evidence type="ECO:0000256" key="4">
    <source>
        <dbReference type="ARBA" id="ARBA00022723"/>
    </source>
</evidence>
<dbReference type="EMBL" id="NCXK01000008">
    <property type="protein sequence ID" value="PAK78126.1"/>
    <property type="molecule type" value="Genomic_DNA"/>
</dbReference>
<evidence type="ECO:0000256" key="3">
    <source>
        <dbReference type="ARBA" id="ARBA00011738"/>
    </source>
</evidence>
<dbReference type="AlphaFoldDB" id="A0A269Y0E9"/>
<feature type="binding site" evidence="7">
    <location>
        <position position="100"/>
    </location>
    <ligand>
        <name>Zn(2+)</name>
        <dbReference type="ChEBI" id="CHEBI:29105"/>
        <label>2</label>
    </ligand>
</feature>
<evidence type="ECO:0000256" key="8">
    <source>
        <dbReference type="PIRSR" id="PIRSR001235-2"/>
    </source>
</evidence>
<keyword evidence="7" id="KW-0862">Zinc</keyword>
<comment type="caution">
    <text evidence="10">The sequence shown here is derived from an EMBL/GenBank/DDBJ whole genome shotgun (WGS) entry which is preliminary data.</text>
</comment>
<keyword evidence="6" id="KW-0464">Manganese</keyword>
<feature type="binding site" evidence="7">
    <location>
        <position position="135"/>
    </location>
    <ligand>
        <name>Zn(2+)</name>
        <dbReference type="ChEBI" id="CHEBI:29105"/>
        <label>2</label>
    </ligand>
</feature>
<comment type="cofactor">
    <cofactor evidence="1">
        <name>Mn(2+)</name>
        <dbReference type="ChEBI" id="CHEBI:29035"/>
    </cofactor>
</comment>
<protein>
    <submittedName>
        <fullName evidence="10">Allantoate amidohydrolase</fullName>
    </submittedName>
</protein>
<dbReference type="Proteomes" id="UP000216151">
    <property type="component" value="Unassembled WGS sequence"/>
</dbReference>
<dbReference type="InterPro" id="IPR036264">
    <property type="entry name" value="Bact_exopeptidase_dim_dom"/>
</dbReference>
<dbReference type="NCBIfam" id="NF006775">
    <property type="entry name" value="PRK09290.2-5"/>
    <property type="match status" value="1"/>
</dbReference>
<evidence type="ECO:0000313" key="10">
    <source>
        <dbReference type="EMBL" id="PAK78126.1"/>
    </source>
</evidence>
<evidence type="ECO:0000256" key="1">
    <source>
        <dbReference type="ARBA" id="ARBA00001936"/>
    </source>
</evidence>
<feature type="binding site" evidence="8">
    <location>
        <position position="284"/>
    </location>
    <ligand>
        <name>allantoate</name>
        <dbReference type="ChEBI" id="CHEBI:17536"/>
    </ligand>
</feature>
<dbReference type="OrthoDB" id="9808195at2"/>
<evidence type="ECO:0000259" key="9">
    <source>
        <dbReference type="Pfam" id="PF07687"/>
    </source>
</evidence>
<dbReference type="Gene3D" id="3.40.630.10">
    <property type="entry name" value="Zn peptidases"/>
    <property type="match status" value="1"/>
</dbReference>